<accession>A0A133URW8</accession>
<comment type="caution">
    <text evidence="1">The sequence shown here is derived from an EMBL/GenBank/DDBJ whole genome shotgun (WGS) entry which is preliminary data.</text>
</comment>
<keyword evidence="2" id="KW-1185">Reference proteome</keyword>
<reference evidence="1 2" key="1">
    <citation type="journal article" date="2016" name="Sci. Rep.">
        <title>Metabolic traits of an uncultured archaeal lineage -MSBL1- from brine pools of the Red Sea.</title>
        <authorList>
            <person name="Mwirichia R."/>
            <person name="Alam I."/>
            <person name="Rashid M."/>
            <person name="Vinu M."/>
            <person name="Ba-Alawi W."/>
            <person name="Anthony Kamau A."/>
            <person name="Kamanda Ngugi D."/>
            <person name="Goker M."/>
            <person name="Klenk H.P."/>
            <person name="Bajic V."/>
            <person name="Stingl U."/>
        </authorList>
    </citation>
    <scope>NUCLEOTIDE SEQUENCE [LARGE SCALE GENOMIC DNA]</scope>
    <source>
        <strain evidence="1">SCGC-AAA259I14</strain>
    </source>
</reference>
<name>A0A133URW8_9EURY</name>
<sequence length="92" mass="11145">MTVGILDRLIEKKDILSYIDRRIEQLKRDQKRTVENAEPRDKELIRQRFRGRIKELRKTKEIANNKEFRKKSKKIQENLFEGEDPLEAHRGL</sequence>
<dbReference type="Proteomes" id="UP000070414">
    <property type="component" value="Unassembled WGS sequence"/>
</dbReference>
<evidence type="ECO:0000313" key="2">
    <source>
        <dbReference type="Proteomes" id="UP000070414"/>
    </source>
</evidence>
<dbReference type="EMBL" id="LHXS01000034">
    <property type="protein sequence ID" value="KXA96938.1"/>
    <property type="molecule type" value="Genomic_DNA"/>
</dbReference>
<protein>
    <submittedName>
        <fullName evidence="1">Uncharacterized protein</fullName>
    </submittedName>
</protein>
<gene>
    <name evidence="1" type="ORF">AKJ38_02260</name>
</gene>
<proteinExistence type="predicted"/>
<dbReference type="AlphaFoldDB" id="A0A133URW8"/>
<evidence type="ECO:0000313" key="1">
    <source>
        <dbReference type="EMBL" id="KXA96938.1"/>
    </source>
</evidence>
<organism evidence="1 2">
    <name type="scientific">candidate division MSBL1 archaeon SCGC-AAA259I14</name>
    <dbReference type="NCBI Taxonomy" id="1698268"/>
    <lineage>
        <taxon>Archaea</taxon>
        <taxon>Methanobacteriati</taxon>
        <taxon>Methanobacteriota</taxon>
        <taxon>candidate division MSBL1</taxon>
    </lineage>
</organism>